<dbReference type="GO" id="GO:0031176">
    <property type="term" value="F:endo-1,4-beta-xylanase activity"/>
    <property type="evidence" value="ECO:0007669"/>
    <property type="project" value="UniProtKB-EC"/>
</dbReference>
<evidence type="ECO:0000256" key="2">
    <source>
        <dbReference type="ARBA" id="ARBA00023277"/>
    </source>
</evidence>
<protein>
    <submittedName>
        <fullName evidence="6">Endo-1,4-beta-xylanase A</fullName>
        <ecNumber evidence="6">3.2.1.8</ecNumber>
    </submittedName>
</protein>
<dbReference type="InterPro" id="IPR017853">
    <property type="entry name" value="GH"/>
</dbReference>
<organism evidence="6 7">
    <name type="scientific">Stieleria marina</name>
    <dbReference type="NCBI Taxonomy" id="1930275"/>
    <lineage>
        <taxon>Bacteria</taxon>
        <taxon>Pseudomonadati</taxon>
        <taxon>Planctomycetota</taxon>
        <taxon>Planctomycetia</taxon>
        <taxon>Pirellulales</taxon>
        <taxon>Pirellulaceae</taxon>
        <taxon>Stieleria</taxon>
    </lineage>
</organism>
<dbReference type="RefSeq" id="WP_419189149.1">
    <property type="nucleotide sequence ID" value="NZ_CP036526.1"/>
</dbReference>
<keyword evidence="6" id="KW-0858">Xylan degradation</keyword>
<sequence precursor="true">MRNPKKLFAYCLLAMLAFVLPASAEEIAGQWHALFDTPGGVQTYHFDFQENDGKLITIFKKHEEAIERVTFWGLNDRRTSRRGQHPLLFDANNNTKPAYASIVELAGGKPTQ</sequence>
<dbReference type="AlphaFoldDB" id="A0A517NXY1"/>
<dbReference type="Proteomes" id="UP000319817">
    <property type="component" value="Chromosome"/>
</dbReference>
<evidence type="ECO:0000256" key="4">
    <source>
        <dbReference type="SAM" id="SignalP"/>
    </source>
</evidence>
<keyword evidence="6" id="KW-0326">Glycosidase</keyword>
<evidence type="ECO:0000259" key="5">
    <source>
        <dbReference type="PROSITE" id="PS51760"/>
    </source>
</evidence>
<gene>
    <name evidence="6" type="primary">xynA1</name>
    <name evidence="6" type="ORF">K239x_39990</name>
</gene>
<feature type="domain" description="GH10" evidence="5">
    <location>
        <begin position="1"/>
        <end position="105"/>
    </location>
</feature>
<evidence type="ECO:0000313" key="6">
    <source>
        <dbReference type="EMBL" id="QDT11997.1"/>
    </source>
</evidence>
<feature type="signal peptide" evidence="4">
    <location>
        <begin position="1"/>
        <end position="24"/>
    </location>
</feature>
<keyword evidence="3" id="KW-0624">Polysaccharide degradation</keyword>
<evidence type="ECO:0000313" key="7">
    <source>
        <dbReference type="Proteomes" id="UP000319817"/>
    </source>
</evidence>
<evidence type="ECO:0000256" key="1">
    <source>
        <dbReference type="ARBA" id="ARBA00022801"/>
    </source>
</evidence>
<keyword evidence="4" id="KW-0732">Signal</keyword>
<dbReference type="EC" id="3.2.1.8" evidence="6"/>
<dbReference type="InterPro" id="IPR001000">
    <property type="entry name" value="GH10_dom"/>
</dbReference>
<dbReference type="Gene3D" id="3.20.20.80">
    <property type="entry name" value="Glycosidases"/>
    <property type="match status" value="1"/>
</dbReference>
<evidence type="ECO:0000256" key="3">
    <source>
        <dbReference type="ARBA" id="ARBA00023326"/>
    </source>
</evidence>
<dbReference type="GO" id="GO:0045493">
    <property type="term" value="P:xylan catabolic process"/>
    <property type="evidence" value="ECO:0007669"/>
    <property type="project" value="UniProtKB-KW"/>
</dbReference>
<feature type="chain" id="PRO_5021760160" evidence="4">
    <location>
        <begin position="25"/>
        <end position="112"/>
    </location>
</feature>
<dbReference type="Pfam" id="PF00331">
    <property type="entry name" value="Glyco_hydro_10"/>
    <property type="match status" value="1"/>
</dbReference>
<dbReference type="EMBL" id="CP036526">
    <property type="protein sequence ID" value="QDT11997.1"/>
    <property type="molecule type" value="Genomic_DNA"/>
</dbReference>
<accession>A0A517NXY1</accession>
<proteinExistence type="predicted"/>
<keyword evidence="2" id="KW-0119">Carbohydrate metabolism</keyword>
<reference evidence="6 7" key="1">
    <citation type="submission" date="2019-02" db="EMBL/GenBank/DDBJ databases">
        <title>Deep-cultivation of Planctomycetes and their phenomic and genomic characterization uncovers novel biology.</title>
        <authorList>
            <person name="Wiegand S."/>
            <person name="Jogler M."/>
            <person name="Boedeker C."/>
            <person name="Pinto D."/>
            <person name="Vollmers J."/>
            <person name="Rivas-Marin E."/>
            <person name="Kohn T."/>
            <person name="Peeters S.H."/>
            <person name="Heuer A."/>
            <person name="Rast P."/>
            <person name="Oberbeckmann S."/>
            <person name="Bunk B."/>
            <person name="Jeske O."/>
            <person name="Meyerdierks A."/>
            <person name="Storesund J.E."/>
            <person name="Kallscheuer N."/>
            <person name="Luecker S."/>
            <person name="Lage O.M."/>
            <person name="Pohl T."/>
            <person name="Merkel B.J."/>
            <person name="Hornburger P."/>
            <person name="Mueller R.-W."/>
            <person name="Bruemmer F."/>
            <person name="Labrenz M."/>
            <person name="Spormann A.M."/>
            <person name="Op den Camp H."/>
            <person name="Overmann J."/>
            <person name="Amann R."/>
            <person name="Jetten M.S.M."/>
            <person name="Mascher T."/>
            <person name="Medema M.H."/>
            <person name="Devos D.P."/>
            <person name="Kaster A.-K."/>
            <person name="Ovreas L."/>
            <person name="Rohde M."/>
            <person name="Galperin M.Y."/>
            <person name="Jogler C."/>
        </authorList>
    </citation>
    <scope>NUCLEOTIDE SEQUENCE [LARGE SCALE GENOMIC DNA]</scope>
    <source>
        <strain evidence="6 7">K23_9</strain>
    </source>
</reference>
<keyword evidence="7" id="KW-1185">Reference proteome</keyword>
<keyword evidence="1 6" id="KW-0378">Hydrolase</keyword>
<dbReference type="PROSITE" id="PS51760">
    <property type="entry name" value="GH10_2"/>
    <property type="match status" value="1"/>
</dbReference>
<name>A0A517NXY1_9BACT</name>
<dbReference type="SUPFAM" id="SSF51445">
    <property type="entry name" value="(Trans)glycosidases"/>
    <property type="match status" value="1"/>
</dbReference>